<feature type="transmembrane region" description="Helical" evidence="6">
    <location>
        <begin position="93"/>
        <end position="114"/>
    </location>
</feature>
<feature type="non-terminal residue" evidence="7">
    <location>
        <position position="1"/>
    </location>
</feature>
<feature type="transmembrane region" description="Helical" evidence="6">
    <location>
        <begin position="6"/>
        <end position="32"/>
    </location>
</feature>
<keyword evidence="5 6" id="KW-0472">Membrane</keyword>
<sequence length="330" mass="34897">LTKELFIMDIVTSSIAQGLLWSVMAIGVYLTFRILDIADMTAEGSFPLGAAITAHAIVTGMGPIAATLMGFAGGAAAGAVSGFLTTKLHIPDLLTGILTMTGLYSVNLFIMGKANISLIGTVKTVFNLVDSGDATTTGIIIGAIVVAIVIGILVFFFHTEMGLAAAAVGNNQNMAAANGINNDAMKIIIYMLSNGLIALSGSLMAQTNGYADLSMGIGTIVIALAAIIISEILLRGVPLWARLLMIIVGAVIYRLIIAVVLDLGVDPNYLRFFYALMLTIFLSLPLLKKKLQLTTIRHGNRRQARIVQAQMQAAKTDSMRTHAGDQQKEV</sequence>
<evidence type="ECO:0000256" key="6">
    <source>
        <dbReference type="SAM" id="Phobius"/>
    </source>
</evidence>
<dbReference type="CDD" id="cd06574">
    <property type="entry name" value="TM_PBP1_branched-chain-AA_like"/>
    <property type="match status" value="1"/>
</dbReference>
<dbReference type="GO" id="GO:0022857">
    <property type="term" value="F:transmembrane transporter activity"/>
    <property type="evidence" value="ECO:0007669"/>
    <property type="project" value="InterPro"/>
</dbReference>
<keyword evidence="4 6" id="KW-1133">Transmembrane helix</keyword>
<evidence type="ECO:0000256" key="3">
    <source>
        <dbReference type="ARBA" id="ARBA00022692"/>
    </source>
</evidence>
<dbReference type="AlphaFoldDB" id="A0A829H3Y9"/>
<comment type="subcellular location">
    <subcellularLocation>
        <location evidence="1">Cell membrane</location>
        <topology evidence="1">Multi-pass membrane protein</topology>
    </subcellularLocation>
</comment>
<gene>
    <name evidence="7" type="ORF">Lpp41_15045</name>
</gene>
<evidence type="ECO:0000256" key="5">
    <source>
        <dbReference type="ARBA" id="ARBA00023136"/>
    </source>
</evidence>
<dbReference type="GO" id="GO:0005886">
    <property type="term" value="C:plasma membrane"/>
    <property type="evidence" value="ECO:0007669"/>
    <property type="project" value="UniProtKB-SubCell"/>
</dbReference>
<protein>
    <submittedName>
        <fullName evidence="7">ABC transporter permease</fullName>
    </submittedName>
</protein>
<proteinExistence type="predicted"/>
<feature type="transmembrane region" description="Helical" evidence="6">
    <location>
        <begin position="269"/>
        <end position="287"/>
    </location>
</feature>
<evidence type="ECO:0000256" key="1">
    <source>
        <dbReference type="ARBA" id="ARBA00004651"/>
    </source>
</evidence>
<keyword evidence="3 6" id="KW-0812">Transmembrane</keyword>
<feature type="transmembrane region" description="Helical" evidence="6">
    <location>
        <begin position="213"/>
        <end position="234"/>
    </location>
</feature>
<evidence type="ECO:0000256" key="4">
    <source>
        <dbReference type="ARBA" id="ARBA00022989"/>
    </source>
</evidence>
<evidence type="ECO:0000313" key="8">
    <source>
        <dbReference type="Proteomes" id="UP000014244"/>
    </source>
</evidence>
<feature type="transmembrane region" description="Helical" evidence="6">
    <location>
        <begin position="187"/>
        <end position="207"/>
    </location>
</feature>
<keyword evidence="2" id="KW-1003">Cell membrane</keyword>
<evidence type="ECO:0000313" key="7">
    <source>
        <dbReference type="EMBL" id="EPC70319.1"/>
    </source>
</evidence>
<name>A0A829H3Y9_LACPA</name>
<feature type="transmembrane region" description="Helical" evidence="6">
    <location>
        <begin position="134"/>
        <end position="157"/>
    </location>
</feature>
<dbReference type="EMBL" id="ANKE01000714">
    <property type="protein sequence ID" value="EPC70319.1"/>
    <property type="molecule type" value="Genomic_DNA"/>
</dbReference>
<feature type="transmembrane region" description="Helical" evidence="6">
    <location>
        <begin position="243"/>
        <end position="263"/>
    </location>
</feature>
<organism evidence="7 8">
    <name type="scientific">Lacticaseibacillus paracasei subsp. paracasei Lpp41</name>
    <dbReference type="NCBI Taxonomy" id="1256208"/>
    <lineage>
        <taxon>Bacteria</taxon>
        <taxon>Bacillati</taxon>
        <taxon>Bacillota</taxon>
        <taxon>Bacilli</taxon>
        <taxon>Lactobacillales</taxon>
        <taxon>Lactobacillaceae</taxon>
        <taxon>Lacticaseibacillus</taxon>
    </lineage>
</organism>
<evidence type="ECO:0000256" key="2">
    <source>
        <dbReference type="ARBA" id="ARBA00022475"/>
    </source>
</evidence>
<dbReference type="InterPro" id="IPR001851">
    <property type="entry name" value="ABC_transp_permease"/>
</dbReference>
<reference evidence="7 8" key="1">
    <citation type="journal article" date="2013" name="PLoS ONE">
        <title>Lactobacillus paracasei comparative genomics: towards species pan-genome definition and exploitation of diversity.</title>
        <authorList>
            <person name="Smokvina T."/>
            <person name="Wels M."/>
            <person name="Polka J."/>
            <person name="Chervaux C."/>
            <person name="Brisse S."/>
            <person name="Boekhorst J."/>
            <person name="van Hylckama Vlieg J.E."/>
            <person name="Siezen R.J."/>
        </authorList>
    </citation>
    <scope>NUCLEOTIDE SEQUENCE [LARGE SCALE GENOMIC DNA]</scope>
    <source>
        <strain evidence="7 8">Lpp41</strain>
    </source>
</reference>
<accession>A0A829H3Y9</accession>
<dbReference type="PANTHER" id="PTHR32196:SF69">
    <property type="entry name" value="BRANCHED-CHAIN AMINO ACID TRANSPORT SYSTEM, PERMEASE PROTEIN"/>
    <property type="match status" value="1"/>
</dbReference>
<dbReference type="Proteomes" id="UP000014244">
    <property type="component" value="Unassembled WGS sequence"/>
</dbReference>
<feature type="transmembrane region" description="Helical" evidence="6">
    <location>
        <begin position="44"/>
        <end position="62"/>
    </location>
</feature>
<dbReference type="Pfam" id="PF02653">
    <property type="entry name" value="BPD_transp_2"/>
    <property type="match status" value="1"/>
</dbReference>
<dbReference type="PANTHER" id="PTHR32196">
    <property type="entry name" value="ABC TRANSPORTER PERMEASE PROTEIN YPHD-RELATED-RELATED"/>
    <property type="match status" value="1"/>
</dbReference>
<comment type="caution">
    <text evidence="7">The sequence shown here is derived from an EMBL/GenBank/DDBJ whole genome shotgun (WGS) entry which is preliminary data.</text>
</comment>